<keyword evidence="1" id="KW-0496">Mitochondrion</keyword>
<accession>A0A3P3Y146</accession>
<dbReference type="EMBL" id="OVEO01000002">
    <property type="protein sequence ID" value="SPQ93917.1"/>
    <property type="molecule type" value="Genomic_DNA"/>
</dbReference>
<geneLocation type="mitochondrion" evidence="1"/>
<sequence>MASEPDDAVRWREARDSVRSSLAASLAPPPGTNVLDALRSFRVDRWRHDAQLSPLSAAIVIDALWFNPASVCMGTHAPRLSSKLHRRCPIVIPGAVLSAACPSDHQRAFFLSIQCRSCEIIVLVWNLSTLMRMKFEN</sequence>
<name>A0A3P3Y146_PLABS</name>
<proteinExistence type="predicted"/>
<protein>
    <submittedName>
        <fullName evidence="1">Uncharacterized protein</fullName>
    </submittedName>
</protein>
<evidence type="ECO:0000313" key="1">
    <source>
        <dbReference type="EMBL" id="SPQ93917.1"/>
    </source>
</evidence>
<reference evidence="1 2" key="1">
    <citation type="submission" date="2018-03" db="EMBL/GenBank/DDBJ databases">
        <authorList>
            <person name="Fogelqvist J."/>
        </authorList>
    </citation>
    <scope>NUCLEOTIDE SEQUENCE [LARGE SCALE GENOMIC DNA]</scope>
</reference>
<dbReference type="Proteomes" id="UP000290189">
    <property type="component" value="Unassembled WGS sequence"/>
</dbReference>
<organism evidence="1 2">
    <name type="scientific">Plasmodiophora brassicae</name>
    <name type="common">Clubroot disease agent</name>
    <dbReference type="NCBI Taxonomy" id="37360"/>
    <lineage>
        <taxon>Eukaryota</taxon>
        <taxon>Sar</taxon>
        <taxon>Rhizaria</taxon>
        <taxon>Endomyxa</taxon>
        <taxon>Phytomyxea</taxon>
        <taxon>Plasmodiophorida</taxon>
        <taxon>Plasmodiophoridae</taxon>
        <taxon>Plasmodiophora</taxon>
    </lineage>
</organism>
<dbReference type="AlphaFoldDB" id="A0A3P3Y146"/>
<evidence type="ECO:0000313" key="2">
    <source>
        <dbReference type="Proteomes" id="UP000290189"/>
    </source>
</evidence>
<gene>
    <name evidence="1" type="ORF">PLBR_LOCUS1132</name>
</gene>